<proteinExistence type="predicted"/>
<keyword evidence="2" id="KW-1185">Reference proteome</keyword>
<sequence length="67" mass="7302">MSYSPGLHGLGCGERPGAGPPLVGFRKSFRYDRVGLFVHSPIQARLQQHLGVVGLHPVPSCHLRDQD</sequence>
<evidence type="ECO:0000313" key="1">
    <source>
        <dbReference type="EMBL" id="CAK9201696.1"/>
    </source>
</evidence>
<organism evidence="1 2">
    <name type="scientific">Sphagnum troendelagicum</name>
    <dbReference type="NCBI Taxonomy" id="128251"/>
    <lineage>
        <taxon>Eukaryota</taxon>
        <taxon>Viridiplantae</taxon>
        <taxon>Streptophyta</taxon>
        <taxon>Embryophyta</taxon>
        <taxon>Bryophyta</taxon>
        <taxon>Sphagnophytina</taxon>
        <taxon>Sphagnopsida</taxon>
        <taxon>Sphagnales</taxon>
        <taxon>Sphagnaceae</taxon>
        <taxon>Sphagnum</taxon>
    </lineage>
</organism>
<reference evidence="1" key="1">
    <citation type="submission" date="2024-02" db="EMBL/GenBank/DDBJ databases">
        <authorList>
            <consortium name="ELIXIR-Norway"/>
            <consortium name="Elixir Norway"/>
        </authorList>
    </citation>
    <scope>NUCLEOTIDE SEQUENCE</scope>
</reference>
<dbReference type="EMBL" id="OZ019905">
    <property type="protein sequence ID" value="CAK9201696.1"/>
    <property type="molecule type" value="Genomic_DNA"/>
</dbReference>
<protein>
    <submittedName>
        <fullName evidence="1">Uncharacterized protein</fullName>
    </submittedName>
</protein>
<accession>A0ABP0TPH1</accession>
<dbReference type="Proteomes" id="UP001497512">
    <property type="component" value="Chromosome 13"/>
</dbReference>
<gene>
    <name evidence="1" type="ORF">CSSPTR1EN2_LOCUS6036</name>
</gene>
<evidence type="ECO:0000313" key="2">
    <source>
        <dbReference type="Proteomes" id="UP001497512"/>
    </source>
</evidence>
<name>A0ABP0TPH1_9BRYO</name>